<proteinExistence type="predicted"/>
<dbReference type="SUPFAM" id="SSF53335">
    <property type="entry name" value="S-adenosyl-L-methionine-dependent methyltransferases"/>
    <property type="match status" value="1"/>
</dbReference>
<dbReference type="EMBL" id="JAUTXT010000006">
    <property type="protein sequence ID" value="KAK3677602.1"/>
    <property type="molecule type" value="Genomic_DNA"/>
</dbReference>
<dbReference type="InterPro" id="IPR013216">
    <property type="entry name" value="Methyltransf_11"/>
</dbReference>
<protein>
    <recommendedName>
        <fullName evidence="1">Methyltransferase type 11 domain-containing protein</fullName>
    </recommendedName>
</protein>
<accession>A0AAE0WT37</accession>
<dbReference type="CDD" id="cd02440">
    <property type="entry name" value="AdoMet_MTases"/>
    <property type="match status" value="1"/>
</dbReference>
<feature type="domain" description="Methyltransferase type 11" evidence="1">
    <location>
        <begin position="50"/>
        <end position="156"/>
    </location>
</feature>
<evidence type="ECO:0000259" key="1">
    <source>
        <dbReference type="Pfam" id="PF08241"/>
    </source>
</evidence>
<dbReference type="Proteomes" id="UP001274830">
    <property type="component" value="Unassembled WGS sequence"/>
</dbReference>
<dbReference type="Gene3D" id="3.40.50.150">
    <property type="entry name" value="Vaccinia Virus protein VP39"/>
    <property type="match status" value="1"/>
</dbReference>
<comment type="caution">
    <text evidence="2">The sequence shown here is derived from an EMBL/GenBank/DDBJ whole genome shotgun (WGS) entry which is preliminary data.</text>
</comment>
<organism evidence="2 3">
    <name type="scientific">Recurvomyces mirabilis</name>
    <dbReference type="NCBI Taxonomy" id="574656"/>
    <lineage>
        <taxon>Eukaryota</taxon>
        <taxon>Fungi</taxon>
        <taxon>Dikarya</taxon>
        <taxon>Ascomycota</taxon>
        <taxon>Pezizomycotina</taxon>
        <taxon>Dothideomycetes</taxon>
        <taxon>Dothideomycetidae</taxon>
        <taxon>Mycosphaerellales</taxon>
        <taxon>Teratosphaeriaceae</taxon>
        <taxon>Recurvomyces</taxon>
    </lineage>
</organism>
<reference evidence="2" key="1">
    <citation type="submission" date="2023-07" db="EMBL/GenBank/DDBJ databases">
        <title>Black Yeasts Isolated from many extreme environments.</title>
        <authorList>
            <person name="Coleine C."/>
            <person name="Stajich J.E."/>
            <person name="Selbmann L."/>
        </authorList>
    </citation>
    <scope>NUCLEOTIDE SEQUENCE</scope>
    <source>
        <strain evidence="2">CCFEE 5485</strain>
    </source>
</reference>
<evidence type="ECO:0000313" key="3">
    <source>
        <dbReference type="Proteomes" id="UP001274830"/>
    </source>
</evidence>
<dbReference type="InterPro" id="IPR029063">
    <property type="entry name" value="SAM-dependent_MTases_sf"/>
</dbReference>
<dbReference type="GO" id="GO:0008757">
    <property type="term" value="F:S-adenosylmethionine-dependent methyltransferase activity"/>
    <property type="evidence" value="ECO:0007669"/>
    <property type="project" value="InterPro"/>
</dbReference>
<name>A0AAE0WT37_9PEZI</name>
<sequence>MASSQVLNTAPADRRVVLTNEKVTGPVAAEMLRLSTLVDTSVHRQSLEILDNATGGGILVSELLKLVSQHSIQPKRIIAGDLDDKMLQAAAQQKTDCIAAGETGWQNVEIAKVDHQSLPYLRESFTHLFSNMGIFFCADDHKALTEAYRVLKHSGQAGFSSWKSIAWWPEVAQPALKAYLPDTPELPSPSGMFPVRVWSDPEAIPGKLDAAGFVDVKVSEYTFTPVAEAEEFAEATGVLVNIVAKRFWAEEVYKKYAGEVEPALLRYLKEHYEDGRWTGRKAS</sequence>
<gene>
    <name evidence="2" type="ORF">LTR78_002452</name>
</gene>
<keyword evidence="3" id="KW-1185">Reference proteome</keyword>
<evidence type="ECO:0000313" key="2">
    <source>
        <dbReference type="EMBL" id="KAK3677602.1"/>
    </source>
</evidence>
<dbReference type="Pfam" id="PF08241">
    <property type="entry name" value="Methyltransf_11"/>
    <property type="match status" value="1"/>
</dbReference>
<dbReference type="AlphaFoldDB" id="A0AAE0WT37"/>